<proteinExistence type="predicted"/>
<dbReference type="InterPro" id="IPR005055">
    <property type="entry name" value="A10/PebIII"/>
</dbReference>
<reference evidence="2" key="1">
    <citation type="submission" date="2023-03" db="EMBL/GenBank/DDBJ databases">
        <title>Chromosome-level genomes of two armyworms, Mythimna separata and Mythimna loreyi, provide insights into the biosynthesis and reception of sex pheromones.</title>
        <authorList>
            <person name="Zhao H."/>
        </authorList>
    </citation>
    <scope>NUCLEOTIDE SEQUENCE</scope>
    <source>
        <strain evidence="2">BeijingLab</strain>
        <tissue evidence="2">Pupa</tissue>
    </source>
</reference>
<keyword evidence="1" id="KW-0732">Signal</keyword>
<accession>A0AAD7YJ58</accession>
<dbReference type="AlphaFoldDB" id="A0AAD7YJ58"/>
<dbReference type="InterPro" id="IPR036682">
    <property type="entry name" value="OS_D_A10/PebIII_sf"/>
</dbReference>
<dbReference type="PANTHER" id="PTHR11257">
    <property type="entry name" value="CHEMOSENSORY PROTEIN-RELATED"/>
    <property type="match status" value="1"/>
</dbReference>
<sequence>MKLILVAVAITLACVQAAEDKEKYSSKYDNINLDEVLGNKRLLNGYMKCTLDQGPCTAEGKELKYYISDGLKTGCSKCTPRQRKGVKKVMKYLIKYEPEYWKQAVEKYDPKKVYTKKYEKEVYSWQ</sequence>
<evidence type="ECO:0000313" key="2">
    <source>
        <dbReference type="EMBL" id="KAJ8717696.1"/>
    </source>
</evidence>
<dbReference type="EMBL" id="JARGEI010000016">
    <property type="protein sequence ID" value="KAJ8717696.1"/>
    <property type="molecule type" value="Genomic_DNA"/>
</dbReference>
<comment type="caution">
    <text evidence="2">The sequence shown here is derived from an EMBL/GenBank/DDBJ whole genome shotgun (WGS) entry which is preliminary data.</text>
</comment>
<gene>
    <name evidence="2" type="ORF">PYW07_005626</name>
</gene>
<dbReference type="Proteomes" id="UP001231518">
    <property type="component" value="Chromosome 18"/>
</dbReference>
<evidence type="ECO:0000313" key="3">
    <source>
        <dbReference type="Proteomes" id="UP001231518"/>
    </source>
</evidence>
<evidence type="ECO:0000256" key="1">
    <source>
        <dbReference type="SAM" id="SignalP"/>
    </source>
</evidence>
<name>A0AAD7YJ58_MYTSE</name>
<dbReference type="SUPFAM" id="SSF100910">
    <property type="entry name" value="Chemosensory protein Csp2"/>
    <property type="match status" value="1"/>
</dbReference>
<dbReference type="PANTHER" id="PTHR11257:SF13">
    <property type="entry name" value="GEO07322P1"/>
    <property type="match status" value="1"/>
</dbReference>
<dbReference type="Pfam" id="PF03392">
    <property type="entry name" value="OS-D"/>
    <property type="match status" value="1"/>
</dbReference>
<organism evidence="2 3">
    <name type="scientific">Mythimna separata</name>
    <name type="common">Oriental armyworm</name>
    <name type="synonym">Pseudaletia separata</name>
    <dbReference type="NCBI Taxonomy" id="271217"/>
    <lineage>
        <taxon>Eukaryota</taxon>
        <taxon>Metazoa</taxon>
        <taxon>Ecdysozoa</taxon>
        <taxon>Arthropoda</taxon>
        <taxon>Hexapoda</taxon>
        <taxon>Insecta</taxon>
        <taxon>Pterygota</taxon>
        <taxon>Neoptera</taxon>
        <taxon>Endopterygota</taxon>
        <taxon>Lepidoptera</taxon>
        <taxon>Glossata</taxon>
        <taxon>Ditrysia</taxon>
        <taxon>Noctuoidea</taxon>
        <taxon>Noctuidae</taxon>
        <taxon>Noctuinae</taxon>
        <taxon>Hadenini</taxon>
        <taxon>Mythimna</taxon>
    </lineage>
</organism>
<keyword evidence="3" id="KW-1185">Reference proteome</keyword>
<feature type="chain" id="PRO_5041984462" evidence="1">
    <location>
        <begin position="18"/>
        <end position="126"/>
    </location>
</feature>
<feature type="signal peptide" evidence="1">
    <location>
        <begin position="1"/>
        <end position="17"/>
    </location>
</feature>
<dbReference type="Gene3D" id="1.10.2080.10">
    <property type="entry name" value="Insect odorant-binding protein A10/Ejaculatory bulb-specific protein 3"/>
    <property type="match status" value="1"/>
</dbReference>
<protein>
    <submittedName>
        <fullName evidence="2">Uncharacterized protein</fullName>
    </submittedName>
</protein>